<dbReference type="Gene3D" id="1.20.1720.10">
    <property type="entry name" value="Multidrug resistance protein D"/>
    <property type="match status" value="1"/>
</dbReference>
<dbReference type="PRINTS" id="PR01036">
    <property type="entry name" value="TCRTETB"/>
</dbReference>
<gene>
    <name evidence="8" type="ORF">EDC37_1052</name>
</gene>
<evidence type="ECO:0000256" key="3">
    <source>
        <dbReference type="ARBA" id="ARBA00022692"/>
    </source>
</evidence>
<dbReference type="InterPro" id="IPR020846">
    <property type="entry name" value="MFS_dom"/>
</dbReference>
<feature type="transmembrane region" description="Helical" evidence="6">
    <location>
        <begin position="100"/>
        <end position="124"/>
    </location>
</feature>
<dbReference type="PANTHER" id="PTHR42718:SF43">
    <property type="entry name" value="LINCOMYCIN RESISTANCE PROTEIN LMRB"/>
    <property type="match status" value="1"/>
</dbReference>
<dbReference type="RefSeq" id="WP_132548177.1">
    <property type="nucleotide sequence ID" value="NZ_SMAA01000005.1"/>
</dbReference>
<evidence type="ECO:0000256" key="2">
    <source>
        <dbReference type="ARBA" id="ARBA00022448"/>
    </source>
</evidence>
<dbReference type="Proteomes" id="UP000295188">
    <property type="component" value="Unassembled WGS sequence"/>
</dbReference>
<keyword evidence="9" id="KW-1185">Reference proteome</keyword>
<dbReference type="GO" id="GO:0005886">
    <property type="term" value="C:plasma membrane"/>
    <property type="evidence" value="ECO:0007669"/>
    <property type="project" value="UniProtKB-SubCell"/>
</dbReference>
<feature type="transmembrane region" description="Helical" evidence="6">
    <location>
        <begin position="438"/>
        <end position="459"/>
    </location>
</feature>
<evidence type="ECO:0000256" key="1">
    <source>
        <dbReference type="ARBA" id="ARBA00004651"/>
    </source>
</evidence>
<feature type="transmembrane region" description="Helical" evidence="6">
    <location>
        <begin position="291"/>
        <end position="313"/>
    </location>
</feature>
<evidence type="ECO:0000313" key="9">
    <source>
        <dbReference type="Proteomes" id="UP000295188"/>
    </source>
</evidence>
<dbReference type="Gene3D" id="1.20.1250.20">
    <property type="entry name" value="MFS general substrate transporter like domains"/>
    <property type="match status" value="1"/>
</dbReference>
<evidence type="ECO:0000313" key="8">
    <source>
        <dbReference type="EMBL" id="TCS79935.1"/>
    </source>
</evidence>
<keyword evidence="2" id="KW-0813">Transport</keyword>
<keyword evidence="4 6" id="KW-1133">Transmembrane helix</keyword>
<evidence type="ECO:0000256" key="4">
    <source>
        <dbReference type="ARBA" id="ARBA00022989"/>
    </source>
</evidence>
<evidence type="ECO:0000259" key="7">
    <source>
        <dbReference type="PROSITE" id="PS50850"/>
    </source>
</evidence>
<dbReference type="InterPro" id="IPR011701">
    <property type="entry name" value="MFS"/>
</dbReference>
<feature type="transmembrane region" description="Helical" evidence="6">
    <location>
        <begin position="259"/>
        <end position="285"/>
    </location>
</feature>
<reference evidence="8 9" key="1">
    <citation type="submission" date="2019-03" db="EMBL/GenBank/DDBJ databases">
        <title>Genomic Encyclopedia of Type Strains, Phase IV (KMG-IV): sequencing the most valuable type-strain genomes for metagenomic binning, comparative biology and taxonomic classification.</title>
        <authorList>
            <person name="Goeker M."/>
        </authorList>
    </citation>
    <scope>NUCLEOTIDE SEQUENCE [LARGE SCALE GENOMIC DNA]</scope>
    <source>
        <strain evidence="8 9">DSM 20467</strain>
    </source>
</reference>
<feature type="domain" description="Major facilitator superfamily (MFS) profile" evidence="7">
    <location>
        <begin position="9"/>
        <end position="464"/>
    </location>
</feature>
<organism evidence="8 9">
    <name type="scientific">Pectinatus cerevisiiphilus</name>
    <dbReference type="NCBI Taxonomy" id="86956"/>
    <lineage>
        <taxon>Bacteria</taxon>
        <taxon>Bacillati</taxon>
        <taxon>Bacillota</taxon>
        <taxon>Negativicutes</taxon>
        <taxon>Selenomonadales</taxon>
        <taxon>Selenomonadaceae</taxon>
        <taxon>Pectinatus</taxon>
    </lineage>
</organism>
<dbReference type="PROSITE" id="PS50850">
    <property type="entry name" value="MFS"/>
    <property type="match status" value="1"/>
</dbReference>
<name>A0A4R3KAF1_9FIRM</name>
<protein>
    <submittedName>
        <fullName evidence="8">DHA2 family lincomycin resistance protein-like MFS transporter</fullName>
    </submittedName>
</protein>
<feature type="transmembrane region" description="Helical" evidence="6">
    <location>
        <begin position="350"/>
        <end position="369"/>
    </location>
</feature>
<evidence type="ECO:0000256" key="5">
    <source>
        <dbReference type="ARBA" id="ARBA00023136"/>
    </source>
</evidence>
<keyword evidence="5 6" id="KW-0472">Membrane</keyword>
<comment type="subcellular location">
    <subcellularLocation>
        <location evidence="1">Cell membrane</location>
        <topology evidence="1">Multi-pass membrane protein</topology>
    </subcellularLocation>
</comment>
<feature type="transmembrane region" description="Helical" evidence="6">
    <location>
        <begin position="75"/>
        <end position="94"/>
    </location>
</feature>
<dbReference type="InterPro" id="IPR036259">
    <property type="entry name" value="MFS_trans_sf"/>
</dbReference>
<evidence type="ECO:0000256" key="6">
    <source>
        <dbReference type="SAM" id="Phobius"/>
    </source>
</evidence>
<comment type="caution">
    <text evidence="8">The sequence shown here is derived from an EMBL/GenBank/DDBJ whole genome shotgun (WGS) entry which is preliminary data.</text>
</comment>
<dbReference type="OrthoDB" id="146256at2"/>
<feature type="transmembrane region" description="Helical" evidence="6">
    <location>
        <begin position="219"/>
        <end position="238"/>
    </location>
</feature>
<dbReference type="SUPFAM" id="SSF103473">
    <property type="entry name" value="MFS general substrate transporter"/>
    <property type="match status" value="1"/>
</dbReference>
<dbReference type="PANTHER" id="PTHR42718">
    <property type="entry name" value="MAJOR FACILITATOR SUPERFAMILY MULTIDRUG TRANSPORTER MFSC"/>
    <property type="match status" value="1"/>
</dbReference>
<dbReference type="EMBL" id="SMAA01000005">
    <property type="protein sequence ID" value="TCS79935.1"/>
    <property type="molecule type" value="Genomic_DNA"/>
</dbReference>
<accession>A0A4R3KAF1</accession>
<feature type="transmembrane region" description="Helical" evidence="6">
    <location>
        <begin position="131"/>
        <end position="155"/>
    </location>
</feature>
<proteinExistence type="predicted"/>
<feature type="transmembrane region" description="Helical" evidence="6">
    <location>
        <begin position="325"/>
        <end position="344"/>
    </location>
</feature>
<feature type="transmembrane region" description="Helical" evidence="6">
    <location>
        <begin position="389"/>
        <end position="410"/>
    </location>
</feature>
<dbReference type="AlphaFoldDB" id="A0A4R3KAF1"/>
<dbReference type="GO" id="GO:0022857">
    <property type="term" value="F:transmembrane transporter activity"/>
    <property type="evidence" value="ECO:0007669"/>
    <property type="project" value="InterPro"/>
</dbReference>
<feature type="transmembrane region" description="Helical" evidence="6">
    <location>
        <begin position="51"/>
        <end position="68"/>
    </location>
</feature>
<feature type="transmembrane region" description="Helical" evidence="6">
    <location>
        <begin position="194"/>
        <end position="213"/>
    </location>
</feature>
<keyword evidence="3 6" id="KW-0812">Transmembrane</keyword>
<sequence>MDKTNIKAMMLVLLLGGFLSLFNETILNVALSKMMVEMEVTATTIQWLSTGYVLIVAIMVPVSAFLINTFTTKKLYVGAMTFFFAGTILAGLAVNFPNLLAARMVQAIGTGLLAPIMINAALAINPPEKQGFVMGLCTCVVLAGPSLGPIVSGFILQFFSWRALFIMLCPVILFCIIGGSLYLKETVKLTKPQIDYKSILLSSVGFSLIVYGISMISFFPIMTNVVIFAVSIFILALFCRRQLLLKQPMLNIRVFKKYYFALGAVLIIVLQMVQFSMNIILPMLFENGLALSSLMAALILFPSVLVCSVMTAVSGKIYDKIGGKTIIPLGFFIMCVFLLLLSRIQPTTPIVIIAVINTLVYFGIALAWAPNQSNALSQLETENRTHGIAIINTFIQLGAAIGTPLFVGLMTAGQNNYLKKAAVLDIPATQIQALYSGFHYAIIIASIIIAIAFVLSLTLRFKNISKTQNGIKKFKNIRIK</sequence>
<feature type="transmembrane region" description="Helical" evidence="6">
    <location>
        <begin position="161"/>
        <end position="182"/>
    </location>
</feature>
<dbReference type="Pfam" id="PF07690">
    <property type="entry name" value="MFS_1"/>
    <property type="match status" value="1"/>
</dbReference>